<dbReference type="InterPro" id="IPR029033">
    <property type="entry name" value="His_PPase_superfam"/>
</dbReference>
<dbReference type="SUPFAM" id="SSF53254">
    <property type="entry name" value="Phosphoglycerate mutase-like"/>
    <property type="match status" value="1"/>
</dbReference>
<dbReference type="EMBL" id="MU858291">
    <property type="protein sequence ID" value="KAK4207501.1"/>
    <property type="molecule type" value="Genomic_DNA"/>
</dbReference>
<sequence>MASQIQDVDISHVHIIFQRHGQAISNIVDFESDGVNPQELSMSQLHSLAKGRTGYLQLGIYLPDGLTQFGLDASKTFINDVTQNGAIAPLDNVYMLASSPLTRAFQTIEGNAPAFNLVGPFNPDLDSHAPKIYLHPGLQEATTWPQDFPALVNPSTKTISYLNLHGGSTAGKKGLLTHETILPTSNLIWPDSGSSSGPGPAFSTFQDPDSRLGAALSTPALPEIESQVREARLWLREKCREVALLHRASGRSGTPRIVVCLHGGIINFVTQKWYCNVVPGSHPSDETVKWIWKGSAKLGNLECVVYRFPPSASPSSVNGGSDEAAIEEVPVEEAKEEREFLGKYYRHMSSEKNIRDEDYVQGDGSLVDQKKGHWEFILTKARDVQRFGQERPDLLEALVNWRGVDDFLERYSRRQGAKNAEVVGNTGVDKSSGVRRGKGKLRASFGGCAVL</sequence>
<keyword evidence="2" id="KW-1185">Reference proteome</keyword>
<reference evidence="1" key="1">
    <citation type="journal article" date="2023" name="Mol. Phylogenet. Evol.">
        <title>Genome-scale phylogeny and comparative genomics of the fungal order Sordariales.</title>
        <authorList>
            <person name="Hensen N."/>
            <person name="Bonometti L."/>
            <person name="Westerberg I."/>
            <person name="Brannstrom I.O."/>
            <person name="Guillou S."/>
            <person name="Cros-Aarteil S."/>
            <person name="Calhoun S."/>
            <person name="Haridas S."/>
            <person name="Kuo A."/>
            <person name="Mondo S."/>
            <person name="Pangilinan J."/>
            <person name="Riley R."/>
            <person name="LaButti K."/>
            <person name="Andreopoulos B."/>
            <person name="Lipzen A."/>
            <person name="Chen C."/>
            <person name="Yan M."/>
            <person name="Daum C."/>
            <person name="Ng V."/>
            <person name="Clum A."/>
            <person name="Steindorff A."/>
            <person name="Ohm R.A."/>
            <person name="Martin F."/>
            <person name="Silar P."/>
            <person name="Natvig D.O."/>
            <person name="Lalanne C."/>
            <person name="Gautier V."/>
            <person name="Ament-Velasquez S.L."/>
            <person name="Kruys A."/>
            <person name="Hutchinson M.I."/>
            <person name="Powell A.J."/>
            <person name="Barry K."/>
            <person name="Miller A.N."/>
            <person name="Grigoriev I.V."/>
            <person name="Debuchy R."/>
            <person name="Gladieux P."/>
            <person name="Hiltunen Thoren M."/>
            <person name="Johannesson H."/>
        </authorList>
    </citation>
    <scope>NUCLEOTIDE SEQUENCE</scope>
    <source>
        <strain evidence="1">PSN293</strain>
    </source>
</reference>
<evidence type="ECO:0000313" key="2">
    <source>
        <dbReference type="Proteomes" id="UP001301769"/>
    </source>
</evidence>
<proteinExistence type="predicted"/>
<accession>A0AAN7AZU3</accession>
<organism evidence="1 2">
    <name type="scientific">Rhypophila decipiens</name>
    <dbReference type="NCBI Taxonomy" id="261697"/>
    <lineage>
        <taxon>Eukaryota</taxon>
        <taxon>Fungi</taxon>
        <taxon>Dikarya</taxon>
        <taxon>Ascomycota</taxon>
        <taxon>Pezizomycotina</taxon>
        <taxon>Sordariomycetes</taxon>
        <taxon>Sordariomycetidae</taxon>
        <taxon>Sordariales</taxon>
        <taxon>Naviculisporaceae</taxon>
        <taxon>Rhypophila</taxon>
    </lineage>
</organism>
<dbReference type="AlphaFoldDB" id="A0AAN7AZU3"/>
<dbReference type="Proteomes" id="UP001301769">
    <property type="component" value="Unassembled WGS sequence"/>
</dbReference>
<name>A0AAN7AZU3_9PEZI</name>
<gene>
    <name evidence="1" type="ORF">QBC37DRAFT_355199</name>
</gene>
<protein>
    <submittedName>
        <fullName evidence="1">Uncharacterized protein</fullName>
    </submittedName>
</protein>
<comment type="caution">
    <text evidence="1">The sequence shown here is derived from an EMBL/GenBank/DDBJ whole genome shotgun (WGS) entry which is preliminary data.</text>
</comment>
<evidence type="ECO:0000313" key="1">
    <source>
        <dbReference type="EMBL" id="KAK4207501.1"/>
    </source>
</evidence>
<reference evidence="1" key="2">
    <citation type="submission" date="2023-05" db="EMBL/GenBank/DDBJ databases">
        <authorList>
            <consortium name="Lawrence Berkeley National Laboratory"/>
            <person name="Steindorff A."/>
            <person name="Hensen N."/>
            <person name="Bonometti L."/>
            <person name="Westerberg I."/>
            <person name="Brannstrom I.O."/>
            <person name="Guillou S."/>
            <person name="Cros-Aarteil S."/>
            <person name="Calhoun S."/>
            <person name="Haridas S."/>
            <person name="Kuo A."/>
            <person name="Mondo S."/>
            <person name="Pangilinan J."/>
            <person name="Riley R."/>
            <person name="Labutti K."/>
            <person name="Andreopoulos B."/>
            <person name="Lipzen A."/>
            <person name="Chen C."/>
            <person name="Yanf M."/>
            <person name="Daum C."/>
            <person name="Ng V."/>
            <person name="Clum A."/>
            <person name="Ohm R."/>
            <person name="Martin F."/>
            <person name="Silar P."/>
            <person name="Natvig D."/>
            <person name="Lalanne C."/>
            <person name="Gautier V."/>
            <person name="Ament-Velasquez S.L."/>
            <person name="Kruys A."/>
            <person name="Hutchinson M.I."/>
            <person name="Powell A.J."/>
            <person name="Barry K."/>
            <person name="Miller A.N."/>
            <person name="Grigoriev I.V."/>
            <person name="Debuchy R."/>
            <person name="Gladieux P."/>
            <person name="Thoren M.H."/>
            <person name="Johannesson H."/>
        </authorList>
    </citation>
    <scope>NUCLEOTIDE SEQUENCE</scope>
    <source>
        <strain evidence="1">PSN293</strain>
    </source>
</reference>